<name>W0DXN8_9GAMM</name>
<evidence type="ECO:0000313" key="5">
    <source>
        <dbReference type="Proteomes" id="UP000005380"/>
    </source>
</evidence>
<feature type="transmembrane region" description="Helical" evidence="2">
    <location>
        <begin position="40"/>
        <end position="61"/>
    </location>
</feature>
<keyword evidence="2" id="KW-0812">Transmembrane</keyword>
<dbReference type="KEGG" id="tao:THIAE_08165"/>
<feature type="transmembrane region" description="Helical" evidence="2">
    <location>
        <begin position="98"/>
        <end position="119"/>
    </location>
</feature>
<dbReference type="PANTHER" id="PTHR46663">
    <property type="entry name" value="DIGUANYLATE CYCLASE DGCT-RELATED"/>
    <property type="match status" value="1"/>
</dbReference>
<evidence type="ECO:0000256" key="2">
    <source>
        <dbReference type="SAM" id="Phobius"/>
    </source>
</evidence>
<dbReference type="Pfam" id="PF00990">
    <property type="entry name" value="GGDEF"/>
    <property type="match status" value="1"/>
</dbReference>
<keyword evidence="2" id="KW-0472">Membrane</keyword>
<organism evidence="4 5">
    <name type="scientific">Thiomicrospira aerophila AL3</name>
    <dbReference type="NCBI Taxonomy" id="717772"/>
    <lineage>
        <taxon>Bacteria</taxon>
        <taxon>Pseudomonadati</taxon>
        <taxon>Pseudomonadota</taxon>
        <taxon>Gammaproteobacteria</taxon>
        <taxon>Thiotrichales</taxon>
        <taxon>Piscirickettsiaceae</taxon>
        <taxon>Thiomicrospira</taxon>
    </lineage>
</organism>
<feature type="transmembrane region" description="Helical" evidence="2">
    <location>
        <begin position="12"/>
        <end position="34"/>
    </location>
</feature>
<evidence type="ECO:0000313" key="4">
    <source>
        <dbReference type="EMBL" id="AHF01734.1"/>
    </source>
</evidence>
<dbReference type="FunCoup" id="W0DXN8">
    <property type="interactions" value="68"/>
</dbReference>
<dbReference type="AlphaFoldDB" id="W0DXN8"/>
<dbReference type="SUPFAM" id="SSF55073">
    <property type="entry name" value="Nucleotide cyclase"/>
    <property type="match status" value="1"/>
</dbReference>
<dbReference type="eggNOG" id="COG5001">
    <property type="taxonomic scope" value="Bacteria"/>
</dbReference>
<feature type="transmembrane region" description="Helical" evidence="2">
    <location>
        <begin position="224"/>
        <end position="246"/>
    </location>
</feature>
<protein>
    <submittedName>
        <fullName evidence="4">Diguanylate cyclase</fullName>
    </submittedName>
</protein>
<feature type="domain" description="GGDEF" evidence="3">
    <location>
        <begin position="293"/>
        <end position="426"/>
    </location>
</feature>
<dbReference type="Proteomes" id="UP000005380">
    <property type="component" value="Chromosome"/>
</dbReference>
<dbReference type="STRING" id="717772.THIAE_08165"/>
<feature type="transmembrane region" description="Helical" evidence="2">
    <location>
        <begin position="196"/>
        <end position="218"/>
    </location>
</feature>
<dbReference type="InterPro" id="IPR052163">
    <property type="entry name" value="DGC-Regulatory_Protein"/>
</dbReference>
<accession>W0DXN8</accession>
<evidence type="ECO:0000259" key="3">
    <source>
        <dbReference type="PROSITE" id="PS50887"/>
    </source>
</evidence>
<feature type="transmembrane region" description="Helical" evidence="2">
    <location>
        <begin position="169"/>
        <end position="189"/>
    </location>
</feature>
<dbReference type="Gene3D" id="3.30.70.270">
    <property type="match status" value="1"/>
</dbReference>
<dbReference type="HOGENOM" id="CLU_642404_0_0_6"/>
<comment type="cofactor">
    <cofactor evidence="1">
        <name>Mg(2+)</name>
        <dbReference type="ChEBI" id="CHEBI:18420"/>
    </cofactor>
</comment>
<dbReference type="PROSITE" id="PS50887">
    <property type="entry name" value="GGDEF"/>
    <property type="match status" value="1"/>
</dbReference>
<keyword evidence="2" id="KW-1133">Transmembrane helix</keyword>
<reference evidence="4 5" key="1">
    <citation type="submission" date="2013-12" db="EMBL/GenBank/DDBJ databases">
        <authorList>
            <consortium name="DOE Joint Genome Institute"/>
            <person name="Kappler U."/>
            <person name="Huntemann M."/>
            <person name="Han J."/>
            <person name="Chen A."/>
            <person name="Kyrpides N."/>
            <person name="Mavromatis K."/>
            <person name="Markowitz V."/>
            <person name="Palaniappan K."/>
            <person name="Ivanova N."/>
            <person name="Schaumberg A."/>
            <person name="Pati A."/>
            <person name="Liolios K."/>
            <person name="Nordberg H.P."/>
            <person name="Cantor M.N."/>
            <person name="Hua S.X."/>
            <person name="Woyke T."/>
        </authorList>
    </citation>
    <scope>NUCLEOTIDE SEQUENCE [LARGE SCALE GENOMIC DNA]</scope>
    <source>
        <strain evidence="5">AL2</strain>
    </source>
</reference>
<dbReference type="CDD" id="cd01949">
    <property type="entry name" value="GGDEF"/>
    <property type="match status" value="1"/>
</dbReference>
<feature type="transmembrane region" description="Helical" evidence="2">
    <location>
        <begin position="73"/>
        <end position="92"/>
    </location>
</feature>
<proteinExistence type="predicted"/>
<dbReference type="InterPro" id="IPR043128">
    <property type="entry name" value="Rev_trsase/Diguanyl_cyclase"/>
</dbReference>
<dbReference type="GO" id="GO:0003824">
    <property type="term" value="F:catalytic activity"/>
    <property type="evidence" value="ECO:0007669"/>
    <property type="project" value="UniProtKB-ARBA"/>
</dbReference>
<evidence type="ECO:0000256" key="1">
    <source>
        <dbReference type="ARBA" id="ARBA00001946"/>
    </source>
</evidence>
<feature type="transmembrane region" description="Helical" evidence="2">
    <location>
        <begin position="131"/>
        <end position="149"/>
    </location>
</feature>
<keyword evidence="5" id="KW-1185">Reference proteome</keyword>
<sequence>MKTIINKQIHWILVAGVFAPLLLAIAVSLLLPSILWPNPVLHALIEGAGVILYLSLGVYITTLVKTDSLPIRFYWPVASFLAMGVIAIFHGSSEPGNTFVGLHSIGVLVGGLLMAMIALPSRLQHKTLLTYLPWFGLGIGFSISLAMVMMDQRFPSMLIEEGVFSETAIILNTLGAVGFLIATLHLLFYKHSKFSHWALALLTLLFSVSAVLFEYSSLWDATWWLWHFLRFLALSLLLAYFFYWFYKQAEEAKDQAEKLETLAFRDSLTKLPNRALFYQQFDLELKKAARNKQTLALLFIDLDRFKQVNDSLGHDVGDQLLVQVAQRLNDCLRQADLLARMGGDEFTVILNGDQDQQRAGKVAEHILQAITPPYLIHEHRLEIGASIGIAFYPQDHTDLHDLMRLADSAMYQAKAAGRNTYRFYQAD</sequence>
<dbReference type="RefSeq" id="WP_006460721.1">
    <property type="nucleotide sequence ID" value="NZ_CP007030.1"/>
</dbReference>
<gene>
    <name evidence="4" type="ORF">THIAE_08165</name>
</gene>
<dbReference type="SMART" id="SM00267">
    <property type="entry name" value="GGDEF"/>
    <property type="match status" value="1"/>
</dbReference>
<dbReference type="InterPro" id="IPR000160">
    <property type="entry name" value="GGDEF_dom"/>
</dbReference>
<dbReference type="EMBL" id="CP007030">
    <property type="protein sequence ID" value="AHF01734.1"/>
    <property type="molecule type" value="Genomic_DNA"/>
</dbReference>
<dbReference type="PANTHER" id="PTHR46663:SF3">
    <property type="entry name" value="SLL0267 PROTEIN"/>
    <property type="match status" value="1"/>
</dbReference>
<dbReference type="NCBIfam" id="TIGR00254">
    <property type="entry name" value="GGDEF"/>
    <property type="match status" value="1"/>
</dbReference>
<dbReference type="InParanoid" id="W0DXN8"/>
<dbReference type="InterPro" id="IPR029787">
    <property type="entry name" value="Nucleotide_cyclase"/>
</dbReference>
<dbReference type="FunFam" id="3.30.70.270:FF:000001">
    <property type="entry name" value="Diguanylate cyclase domain protein"/>
    <property type="match status" value="1"/>
</dbReference>